<dbReference type="EMBL" id="LLXH01003848">
    <property type="protein sequence ID" value="PKC53773.1"/>
    <property type="molecule type" value="Genomic_DNA"/>
</dbReference>
<accession>A0A2N0QRU0</accession>
<gene>
    <name evidence="1" type="ORF">RhiirA1_355489</name>
</gene>
<reference evidence="1 2" key="2">
    <citation type="submission" date="2017-10" db="EMBL/GenBank/DDBJ databases">
        <title>Genome analyses suggest a sexual origin of heterokaryosis in a supposedly ancient asexual fungus.</title>
        <authorList>
            <person name="Corradi N."/>
            <person name="Sedzielewska K."/>
            <person name="Noel J."/>
            <person name="Charron P."/>
            <person name="Farinelli L."/>
            <person name="Marton T."/>
            <person name="Kruger M."/>
            <person name="Pelin A."/>
            <person name="Brachmann A."/>
            <person name="Corradi N."/>
        </authorList>
    </citation>
    <scope>NUCLEOTIDE SEQUENCE [LARGE SCALE GENOMIC DNA]</scope>
    <source>
        <strain evidence="1 2">A1</strain>
    </source>
</reference>
<dbReference type="VEuPathDB" id="FungiDB:RhiirA1_355489"/>
<feature type="non-terminal residue" evidence="1">
    <location>
        <position position="1"/>
    </location>
</feature>
<organism evidence="1 2">
    <name type="scientific">Rhizophagus irregularis</name>
    <dbReference type="NCBI Taxonomy" id="588596"/>
    <lineage>
        <taxon>Eukaryota</taxon>
        <taxon>Fungi</taxon>
        <taxon>Fungi incertae sedis</taxon>
        <taxon>Mucoromycota</taxon>
        <taxon>Glomeromycotina</taxon>
        <taxon>Glomeromycetes</taxon>
        <taxon>Glomerales</taxon>
        <taxon>Glomeraceae</taxon>
        <taxon>Rhizophagus</taxon>
    </lineage>
</organism>
<name>A0A2N0QRU0_9GLOM</name>
<comment type="caution">
    <text evidence="1">The sequence shown here is derived from an EMBL/GenBank/DDBJ whole genome shotgun (WGS) entry which is preliminary data.</text>
</comment>
<dbReference type="AlphaFoldDB" id="A0A2N0QRU0"/>
<protein>
    <submittedName>
        <fullName evidence="1">Uncharacterized protein</fullName>
    </submittedName>
</protein>
<evidence type="ECO:0000313" key="2">
    <source>
        <dbReference type="Proteomes" id="UP000232688"/>
    </source>
</evidence>
<reference evidence="1 2" key="1">
    <citation type="submission" date="2017-10" db="EMBL/GenBank/DDBJ databases">
        <title>Extensive intraspecific genome diversity in a model arbuscular mycorrhizal fungus.</title>
        <authorList>
            <person name="Chen E.C.H."/>
            <person name="Morin E."/>
            <person name="Baudet D."/>
            <person name="Noel J."/>
            <person name="Ndikumana S."/>
            <person name="Charron P."/>
            <person name="St-Onge C."/>
            <person name="Giorgi J."/>
            <person name="Grigoriev I.V."/>
            <person name="Roux C."/>
            <person name="Martin F.M."/>
            <person name="Corradi N."/>
        </authorList>
    </citation>
    <scope>NUCLEOTIDE SEQUENCE [LARGE SCALE GENOMIC DNA]</scope>
    <source>
        <strain evidence="1 2">A1</strain>
    </source>
</reference>
<evidence type="ECO:0000313" key="1">
    <source>
        <dbReference type="EMBL" id="PKC53773.1"/>
    </source>
</evidence>
<dbReference type="Proteomes" id="UP000232688">
    <property type="component" value="Unassembled WGS sequence"/>
</dbReference>
<proteinExistence type="predicted"/>
<sequence length="101" mass="11762">FILRAHLLIWTGDIPALSKSLNLTGHNSYKACRFCMIEGICHPSNHHIYYPSSDTVYNIRNHDDTVNMAKLIDSETIKIQKNNMIKETGRYIFIFKTNYIK</sequence>